<evidence type="ECO:0000259" key="1">
    <source>
        <dbReference type="Pfam" id="PF12172"/>
    </source>
</evidence>
<reference evidence="3" key="1">
    <citation type="submission" date="2016-10" db="EMBL/GenBank/DDBJ databases">
        <authorList>
            <person name="Varghese N."/>
            <person name="Submissions S."/>
        </authorList>
    </citation>
    <scope>NUCLEOTIDE SEQUENCE [LARGE SCALE GENOMIC DNA]</scope>
    <source>
        <strain evidence="3">DSM 26471</strain>
    </source>
</reference>
<dbReference type="Proteomes" id="UP000199630">
    <property type="component" value="Unassembled WGS sequence"/>
</dbReference>
<dbReference type="PANTHER" id="PTHR34075">
    <property type="entry name" value="BLR3430 PROTEIN"/>
    <property type="match status" value="1"/>
</dbReference>
<dbReference type="SUPFAM" id="SSF50249">
    <property type="entry name" value="Nucleic acid-binding proteins"/>
    <property type="match status" value="1"/>
</dbReference>
<name>A0A1I3XV06_9RHOB</name>
<dbReference type="Pfam" id="PF12172">
    <property type="entry name" value="zf-ChsH2"/>
    <property type="match status" value="1"/>
</dbReference>
<organism evidence="2 3">
    <name type="scientific">Celeribacter neptunius</name>
    <dbReference type="NCBI Taxonomy" id="588602"/>
    <lineage>
        <taxon>Bacteria</taxon>
        <taxon>Pseudomonadati</taxon>
        <taxon>Pseudomonadota</taxon>
        <taxon>Alphaproteobacteria</taxon>
        <taxon>Rhodobacterales</taxon>
        <taxon>Roseobacteraceae</taxon>
        <taxon>Celeribacter</taxon>
    </lineage>
</organism>
<dbReference type="Gene3D" id="6.10.30.10">
    <property type="match status" value="1"/>
</dbReference>
<dbReference type="OrthoDB" id="3182121at2"/>
<dbReference type="InterPro" id="IPR022002">
    <property type="entry name" value="ChsH2_Znr"/>
</dbReference>
<dbReference type="InterPro" id="IPR012340">
    <property type="entry name" value="NA-bd_OB-fold"/>
</dbReference>
<sequence length="140" mass="15324">MSQTHRPTPAPSAETLPFWQAAKTGELRLAQCRDCGRIPFPPKPRCPDCLTETLDWVTLSGRATLRGWTDIHLDALPGHKAPICLVECALVEDPRAVIAMIDESGSARGAAPDSPMQIRFEMDENGWAYPQAICVEGTKP</sequence>
<dbReference type="AlphaFoldDB" id="A0A1I3XV06"/>
<dbReference type="STRING" id="588602.SAMN04487991_4167"/>
<dbReference type="InterPro" id="IPR052513">
    <property type="entry name" value="Thioester_dehydratase-like"/>
</dbReference>
<gene>
    <name evidence="2" type="ORF">SAMN04487991_4167</name>
</gene>
<accession>A0A1I3XV06</accession>
<protein>
    <recommendedName>
        <fullName evidence="1">ChsH2 rubredoxin-like zinc ribbon domain-containing protein</fullName>
    </recommendedName>
</protein>
<evidence type="ECO:0000313" key="2">
    <source>
        <dbReference type="EMBL" id="SFK23398.1"/>
    </source>
</evidence>
<dbReference type="EMBL" id="FORH01000011">
    <property type="protein sequence ID" value="SFK23398.1"/>
    <property type="molecule type" value="Genomic_DNA"/>
</dbReference>
<dbReference type="RefSeq" id="WP_090063069.1">
    <property type="nucleotide sequence ID" value="NZ_FORH01000011.1"/>
</dbReference>
<evidence type="ECO:0000313" key="3">
    <source>
        <dbReference type="Proteomes" id="UP000199630"/>
    </source>
</evidence>
<keyword evidence="3" id="KW-1185">Reference proteome</keyword>
<feature type="domain" description="ChsH2 rubredoxin-like zinc ribbon" evidence="1">
    <location>
        <begin position="19"/>
        <end position="54"/>
    </location>
</feature>
<proteinExistence type="predicted"/>
<dbReference type="PANTHER" id="PTHR34075:SF5">
    <property type="entry name" value="BLR3430 PROTEIN"/>
    <property type="match status" value="1"/>
</dbReference>